<evidence type="ECO:0008006" key="5">
    <source>
        <dbReference type="Google" id="ProtNLM"/>
    </source>
</evidence>
<evidence type="ECO:0000256" key="1">
    <source>
        <dbReference type="SAM" id="Phobius"/>
    </source>
</evidence>
<protein>
    <recommendedName>
        <fullName evidence="5">DUF1772 domain-containing protein</fullName>
    </recommendedName>
</protein>
<accession>A0ABQ4CUP8</accession>
<evidence type="ECO:0000313" key="4">
    <source>
        <dbReference type="Proteomes" id="UP000604117"/>
    </source>
</evidence>
<dbReference type="EMBL" id="BONE01000037">
    <property type="protein sequence ID" value="GIF75021.1"/>
    <property type="molecule type" value="Genomic_DNA"/>
</dbReference>
<keyword evidence="4" id="KW-1185">Reference proteome</keyword>
<proteinExistence type="predicted"/>
<dbReference type="InterPro" id="IPR013901">
    <property type="entry name" value="Anthrone_oxy"/>
</dbReference>
<keyword evidence="2" id="KW-0732">Signal</keyword>
<feature type="signal peptide" evidence="2">
    <location>
        <begin position="1"/>
        <end position="24"/>
    </location>
</feature>
<organism evidence="3 4">
    <name type="scientific">Asanoa siamensis</name>
    <dbReference type="NCBI Taxonomy" id="926357"/>
    <lineage>
        <taxon>Bacteria</taxon>
        <taxon>Bacillati</taxon>
        <taxon>Actinomycetota</taxon>
        <taxon>Actinomycetes</taxon>
        <taxon>Micromonosporales</taxon>
        <taxon>Micromonosporaceae</taxon>
        <taxon>Asanoa</taxon>
    </lineage>
</organism>
<feature type="transmembrane region" description="Helical" evidence="1">
    <location>
        <begin position="144"/>
        <end position="165"/>
    </location>
</feature>
<feature type="transmembrane region" description="Helical" evidence="1">
    <location>
        <begin position="81"/>
        <end position="98"/>
    </location>
</feature>
<evidence type="ECO:0000256" key="2">
    <source>
        <dbReference type="SAM" id="SignalP"/>
    </source>
</evidence>
<gene>
    <name evidence="3" type="ORF">Asi02nite_45390</name>
</gene>
<evidence type="ECO:0000313" key="3">
    <source>
        <dbReference type="EMBL" id="GIF75021.1"/>
    </source>
</evidence>
<keyword evidence="1" id="KW-0812">Transmembrane</keyword>
<feature type="transmembrane region" description="Helical" evidence="1">
    <location>
        <begin position="48"/>
        <end position="69"/>
    </location>
</feature>
<reference evidence="3 4" key="1">
    <citation type="submission" date="2021-01" db="EMBL/GenBank/DDBJ databases">
        <title>Whole genome shotgun sequence of Asanoa siamensis NBRC 107932.</title>
        <authorList>
            <person name="Komaki H."/>
            <person name="Tamura T."/>
        </authorList>
    </citation>
    <scope>NUCLEOTIDE SEQUENCE [LARGE SCALE GENOMIC DNA]</scope>
    <source>
        <strain evidence="3 4">NBRC 107932</strain>
    </source>
</reference>
<name>A0ABQ4CUP8_9ACTN</name>
<dbReference type="Proteomes" id="UP000604117">
    <property type="component" value="Unassembled WGS sequence"/>
</dbReference>
<comment type="caution">
    <text evidence="3">The sequence shown here is derived from an EMBL/GenBank/DDBJ whole genome shotgun (WGS) entry which is preliminary data.</text>
</comment>
<dbReference type="RefSeq" id="WP_203715901.1">
    <property type="nucleotide sequence ID" value="NZ_BONE01000037.1"/>
</dbReference>
<keyword evidence="1" id="KW-1133">Transmembrane helix</keyword>
<sequence length="166" mass="18400">MQTILHVAATLLSAAVMAPAVAHALELPGKRRLNEEQYRQVQRIYYPGFTIAGALEIPAVVVATVSVLVTDTGATPLRLRLLAVIALALVVAVYWLRVHPTNRIWMSRDGLDGAAERFFGTRRRSPDEPERWKNLRDRWEFGHLLRAVLATSALTAQVGALAWVVP</sequence>
<keyword evidence="1" id="KW-0472">Membrane</keyword>
<feature type="chain" id="PRO_5045206071" description="DUF1772 domain-containing protein" evidence="2">
    <location>
        <begin position="25"/>
        <end position="166"/>
    </location>
</feature>
<dbReference type="Pfam" id="PF08592">
    <property type="entry name" value="Anthrone_oxy"/>
    <property type="match status" value="1"/>
</dbReference>